<proteinExistence type="predicted"/>
<gene>
    <name evidence="1" type="ORF">QBC36DRAFT_186286</name>
</gene>
<comment type="caution">
    <text evidence="1">The sequence shown here is derived from an EMBL/GenBank/DDBJ whole genome shotgun (WGS) entry which is preliminary data.</text>
</comment>
<dbReference type="EMBL" id="MU866180">
    <property type="protein sequence ID" value="KAK4176943.1"/>
    <property type="molecule type" value="Genomic_DNA"/>
</dbReference>
<evidence type="ECO:0000313" key="2">
    <source>
        <dbReference type="Proteomes" id="UP001302321"/>
    </source>
</evidence>
<name>A0AAN6W7S4_9PEZI</name>
<dbReference type="SUPFAM" id="SSF51182">
    <property type="entry name" value="RmlC-like cupins"/>
    <property type="match status" value="1"/>
</dbReference>
<organism evidence="1 2">
    <name type="scientific">Triangularia setosa</name>
    <dbReference type="NCBI Taxonomy" id="2587417"/>
    <lineage>
        <taxon>Eukaryota</taxon>
        <taxon>Fungi</taxon>
        <taxon>Dikarya</taxon>
        <taxon>Ascomycota</taxon>
        <taxon>Pezizomycotina</taxon>
        <taxon>Sordariomycetes</taxon>
        <taxon>Sordariomycetidae</taxon>
        <taxon>Sordariales</taxon>
        <taxon>Podosporaceae</taxon>
        <taxon>Triangularia</taxon>
    </lineage>
</organism>
<evidence type="ECO:0000313" key="1">
    <source>
        <dbReference type="EMBL" id="KAK4176943.1"/>
    </source>
</evidence>
<dbReference type="InterPro" id="IPR011051">
    <property type="entry name" value="RmlC_Cupin_sf"/>
</dbReference>
<keyword evidence="2" id="KW-1185">Reference proteome</keyword>
<reference evidence="1" key="2">
    <citation type="submission" date="2023-05" db="EMBL/GenBank/DDBJ databases">
        <authorList>
            <consortium name="Lawrence Berkeley National Laboratory"/>
            <person name="Steindorff A."/>
            <person name="Hensen N."/>
            <person name="Bonometti L."/>
            <person name="Westerberg I."/>
            <person name="Brannstrom I.O."/>
            <person name="Guillou S."/>
            <person name="Cros-Aarteil S."/>
            <person name="Calhoun S."/>
            <person name="Haridas S."/>
            <person name="Kuo A."/>
            <person name="Mondo S."/>
            <person name="Pangilinan J."/>
            <person name="Riley R."/>
            <person name="Labutti K."/>
            <person name="Andreopoulos B."/>
            <person name="Lipzen A."/>
            <person name="Chen C."/>
            <person name="Yanf M."/>
            <person name="Daum C."/>
            <person name="Ng V."/>
            <person name="Clum A."/>
            <person name="Ohm R."/>
            <person name="Martin F."/>
            <person name="Silar P."/>
            <person name="Natvig D."/>
            <person name="Lalanne C."/>
            <person name="Gautier V."/>
            <person name="Ament-Velasquez S.L."/>
            <person name="Kruys A."/>
            <person name="Hutchinson M.I."/>
            <person name="Powell A.J."/>
            <person name="Barry K."/>
            <person name="Miller A.N."/>
            <person name="Grigoriev I.V."/>
            <person name="Debuchy R."/>
            <person name="Gladieux P."/>
            <person name="Thoren M.H."/>
            <person name="Johannesson H."/>
        </authorList>
    </citation>
    <scope>NUCLEOTIDE SEQUENCE</scope>
    <source>
        <strain evidence="1">CBS 892.96</strain>
    </source>
</reference>
<sequence length="116" mass="12604">MEDWEVGDQQQAQHAFSTAYLSKQVAIPGHQNLSVQVVSISSGTNHMFSADRSSTRICSLTSGKVKVHIKESERGEGAEEFVIGAGGLFVIGAGRKCWVMNRCYIDVRLQVTSCGV</sequence>
<protein>
    <submittedName>
        <fullName evidence="1">Uncharacterized protein</fullName>
    </submittedName>
</protein>
<reference evidence="1" key="1">
    <citation type="journal article" date="2023" name="Mol. Phylogenet. Evol.">
        <title>Genome-scale phylogeny and comparative genomics of the fungal order Sordariales.</title>
        <authorList>
            <person name="Hensen N."/>
            <person name="Bonometti L."/>
            <person name="Westerberg I."/>
            <person name="Brannstrom I.O."/>
            <person name="Guillou S."/>
            <person name="Cros-Aarteil S."/>
            <person name="Calhoun S."/>
            <person name="Haridas S."/>
            <person name="Kuo A."/>
            <person name="Mondo S."/>
            <person name="Pangilinan J."/>
            <person name="Riley R."/>
            <person name="LaButti K."/>
            <person name="Andreopoulos B."/>
            <person name="Lipzen A."/>
            <person name="Chen C."/>
            <person name="Yan M."/>
            <person name="Daum C."/>
            <person name="Ng V."/>
            <person name="Clum A."/>
            <person name="Steindorff A."/>
            <person name="Ohm R.A."/>
            <person name="Martin F."/>
            <person name="Silar P."/>
            <person name="Natvig D.O."/>
            <person name="Lalanne C."/>
            <person name="Gautier V."/>
            <person name="Ament-Velasquez S.L."/>
            <person name="Kruys A."/>
            <person name="Hutchinson M.I."/>
            <person name="Powell A.J."/>
            <person name="Barry K."/>
            <person name="Miller A.N."/>
            <person name="Grigoriev I.V."/>
            <person name="Debuchy R."/>
            <person name="Gladieux P."/>
            <person name="Hiltunen Thoren M."/>
            <person name="Johannesson H."/>
        </authorList>
    </citation>
    <scope>NUCLEOTIDE SEQUENCE</scope>
    <source>
        <strain evidence="1">CBS 892.96</strain>
    </source>
</reference>
<dbReference type="Proteomes" id="UP001302321">
    <property type="component" value="Unassembled WGS sequence"/>
</dbReference>
<accession>A0AAN6W7S4</accession>
<dbReference type="AlphaFoldDB" id="A0AAN6W7S4"/>